<protein>
    <submittedName>
        <fullName evidence="1">Uncharacterized protein</fullName>
    </submittedName>
</protein>
<keyword evidence="2" id="KW-1185">Reference proteome</keyword>
<accession>A0ACB8TTK0</accession>
<dbReference type="EMBL" id="MU274932">
    <property type="protein sequence ID" value="KAI0085337.1"/>
    <property type="molecule type" value="Genomic_DNA"/>
</dbReference>
<reference evidence="1" key="1">
    <citation type="journal article" date="2021" name="Environ. Microbiol.">
        <title>Gene family expansions and transcriptome signatures uncover fungal adaptations to wood decay.</title>
        <authorList>
            <person name="Hage H."/>
            <person name="Miyauchi S."/>
            <person name="Viragh M."/>
            <person name="Drula E."/>
            <person name="Min B."/>
            <person name="Chaduli D."/>
            <person name="Navarro D."/>
            <person name="Favel A."/>
            <person name="Norest M."/>
            <person name="Lesage-Meessen L."/>
            <person name="Balint B."/>
            <person name="Merenyi Z."/>
            <person name="de Eugenio L."/>
            <person name="Morin E."/>
            <person name="Martinez A.T."/>
            <person name="Baldrian P."/>
            <person name="Stursova M."/>
            <person name="Martinez M.J."/>
            <person name="Novotny C."/>
            <person name="Magnuson J.K."/>
            <person name="Spatafora J.W."/>
            <person name="Maurice S."/>
            <person name="Pangilinan J."/>
            <person name="Andreopoulos W."/>
            <person name="LaButti K."/>
            <person name="Hundley H."/>
            <person name="Na H."/>
            <person name="Kuo A."/>
            <person name="Barry K."/>
            <person name="Lipzen A."/>
            <person name="Henrissat B."/>
            <person name="Riley R."/>
            <person name="Ahrendt S."/>
            <person name="Nagy L.G."/>
            <person name="Grigoriev I.V."/>
            <person name="Martin F."/>
            <person name="Rosso M.N."/>
        </authorList>
    </citation>
    <scope>NUCLEOTIDE SEQUENCE</scope>
    <source>
        <strain evidence="1">CBS 384.51</strain>
    </source>
</reference>
<gene>
    <name evidence="1" type="ORF">BDY19DRAFT_966623</name>
</gene>
<name>A0ACB8TTK0_9APHY</name>
<evidence type="ECO:0000313" key="1">
    <source>
        <dbReference type="EMBL" id="KAI0085337.1"/>
    </source>
</evidence>
<proteinExistence type="predicted"/>
<comment type="caution">
    <text evidence="1">The sequence shown here is derived from an EMBL/GenBank/DDBJ whole genome shotgun (WGS) entry which is preliminary data.</text>
</comment>
<dbReference type="Proteomes" id="UP001055072">
    <property type="component" value="Unassembled WGS sequence"/>
</dbReference>
<organism evidence="1 2">
    <name type="scientific">Irpex rosettiformis</name>
    <dbReference type="NCBI Taxonomy" id="378272"/>
    <lineage>
        <taxon>Eukaryota</taxon>
        <taxon>Fungi</taxon>
        <taxon>Dikarya</taxon>
        <taxon>Basidiomycota</taxon>
        <taxon>Agaricomycotina</taxon>
        <taxon>Agaricomycetes</taxon>
        <taxon>Polyporales</taxon>
        <taxon>Irpicaceae</taxon>
        <taxon>Irpex</taxon>
    </lineage>
</organism>
<sequence>MQSPWTALQGNLRRTVRQRSPSLRPTPQPPSRTIPTRKRQSAYIPKPLRKVSPIGPITPKCAAPES</sequence>
<evidence type="ECO:0000313" key="2">
    <source>
        <dbReference type="Proteomes" id="UP001055072"/>
    </source>
</evidence>